<name>A0A1H2EAD2_9PROT</name>
<dbReference type="AlphaFoldDB" id="A0A1H2EAD2"/>
<evidence type="ECO:0000313" key="3">
    <source>
        <dbReference type="Proteomes" id="UP000182882"/>
    </source>
</evidence>
<accession>A0A1H2EAD2</accession>
<reference evidence="3" key="1">
    <citation type="submission" date="2016-10" db="EMBL/GenBank/DDBJ databases">
        <authorList>
            <person name="Varghese N."/>
            <person name="Submissions S."/>
        </authorList>
    </citation>
    <scope>NUCLEOTIDE SEQUENCE [LARGE SCALE GENOMIC DNA]</scope>
    <source>
        <strain evidence="3">Nm10</strain>
    </source>
</reference>
<gene>
    <name evidence="2" type="ORF">SAMN05216406_11088</name>
</gene>
<evidence type="ECO:0000313" key="2">
    <source>
        <dbReference type="EMBL" id="SDT91983.1"/>
    </source>
</evidence>
<dbReference type="EMBL" id="FNLN01000010">
    <property type="protein sequence ID" value="SDT91983.1"/>
    <property type="molecule type" value="Genomic_DNA"/>
</dbReference>
<proteinExistence type="predicted"/>
<dbReference type="Proteomes" id="UP000182882">
    <property type="component" value="Unassembled WGS sequence"/>
</dbReference>
<protein>
    <submittedName>
        <fullName evidence="2">Uncharacterized protein</fullName>
    </submittedName>
</protein>
<organism evidence="2 3">
    <name type="scientific">Nitrosomonas ureae</name>
    <dbReference type="NCBI Taxonomy" id="44577"/>
    <lineage>
        <taxon>Bacteria</taxon>
        <taxon>Pseudomonadati</taxon>
        <taxon>Pseudomonadota</taxon>
        <taxon>Betaproteobacteria</taxon>
        <taxon>Nitrosomonadales</taxon>
        <taxon>Nitrosomonadaceae</taxon>
        <taxon>Nitrosomonas</taxon>
    </lineage>
</organism>
<sequence length="54" mass="6404">MFYNLTYIKTKNKNLFIRVFLPVRYHPKQPKTRQQDSQVTRTAETMKELSVSGA</sequence>
<evidence type="ECO:0000256" key="1">
    <source>
        <dbReference type="SAM" id="MobiDB-lite"/>
    </source>
</evidence>
<feature type="region of interest" description="Disordered" evidence="1">
    <location>
        <begin position="27"/>
        <end position="54"/>
    </location>
</feature>
<keyword evidence="3" id="KW-1185">Reference proteome</keyword>